<accession>A0ABT9T0I4</accession>
<keyword evidence="1" id="KW-0472">Membrane</keyword>
<name>A0ABT9T0I4_9GAMM</name>
<dbReference type="InterPro" id="IPR050570">
    <property type="entry name" value="Cell_wall_metabolism_enzyme"/>
</dbReference>
<organism evidence="3 4">
    <name type="scientific">Luteibacter jiangsuensis</name>
    <dbReference type="NCBI Taxonomy" id="637577"/>
    <lineage>
        <taxon>Bacteria</taxon>
        <taxon>Pseudomonadati</taxon>
        <taxon>Pseudomonadota</taxon>
        <taxon>Gammaproteobacteria</taxon>
        <taxon>Lysobacterales</taxon>
        <taxon>Rhodanobacteraceae</taxon>
        <taxon>Luteibacter</taxon>
    </lineage>
</organism>
<keyword evidence="4" id="KW-1185">Reference proteome</keyword>
<feature type="domain" description="M23ase beta-sheet core" evidence="2">
    <location>
        <begin position="210"/>
        <end position="304"/>
    </location>
</feature>
<protein>
    <submittedName>
        <fullName evidence="3">Murein DD-endopeptidase MepM/ murein hydrolase activator NlpD</fullName>
    </submittedName>
</protein>
<dbReference type="Pfam" id="PF01551">
    <property type="entry name" value="Peptidase_M23"/>
    <property type="match status" value="1"/>
</dbReference>
<keyword evidence="1" id="KW-1133">Transmembrane helix</keyword>
<keyword evidence="1" id="KW-0812">Transmembrane</keyword>
<proteinExistence type="predicted"/>
<dbReference type="InterPro" id="IPR011055">
    <property type="entry name" value="Dup_hybrid_motif"/>
</dbReference>
<sequence>MQIILVSRGLKGPKTLDLTCRRLRCKFALMAIAGFVGIACVGAAVALAVASPKERALGDIGSLAQRVGDQDARVAEIKRDAQRDLDALAVKLGQLQAQSVRLNALGERLTQVGKLDDGEFNFDEEPGQGGPELTTGADVPAYALPASLDKSIDQLSGQFDTQQAQLEALRDMLMDRTIESSLRPTGMPVNGYISSYFGGRPDPFSGHAARHTGIDIAAPTGTPVTAVAEGMVTFAGQRSGYGDVVEIDHGNGYMTRYAHNSLILVHPGQRVRIGDAIAKAGSTGRSTGSHVHFEVWYHDRVVNPLAYVRSHR</sequence>
<dbReference type="RefSeq" id="WP_306850860.1">
    <property type="nucleotide sequence ID" value="NZ_JAUSSK010000004.1"/>
</dbReference>
<dbReference type="PANTHER" id="PTHR21666">
    <property type="entry name" value="PEPTIDASE-RELATED"/>
    <property type="match status" value="1"/>
</dbReference>
<dbReference type="CDD" id="cd12797">
    <property type="entry name" value="M23_peptidase"/>
    <property type="match status" value="1"/>
</dbReference>
<evidence type="ECO:0000313" key="3">
    <source>
        <dbReference type="EMBL" id="MDQ0010757.1"/>
    </source>
</evidence>
<keyword evidence="3" id="KW-0378">Hydrolase</keyword>
<evidence type="ECO:0000313" key="4">
    <source>
        <dbReference type="Proteomes" id="UP001237737"/>
    </source>
</evidence>
<comment type="caution">
    <text evidence="3">The sequence shown here is derived from an EMBL/GenBank/DDBJ whole genome shotgun (WGS) entry which is preliminary data.</text>
</comment>
<dbReference type="EMBL" id="JAUSSK010000004">
    <property type="protein sequence ID" value="MDQ0010757.1"/>
    <property type="molecule type" value="Genomic_DNA"/>
</dbReference>
<dbReference type="Proteomes" id="UP001237737">
    <property type="component" value="Unassembled WGS sequence"/>
</dbReference>
<dbReference type="InterPro" id="IPR016047">
    <property type="entry name" value="M23ase_b-sheet_dom"/>
</dbReference>
<reference evidence="3 4" key="1">
    <citation type="submission" date="2023-07" db="EMBL/GenBank/DDBJ databases">
        <title>Sorghum-associated microbial communities from plants grown in Nebraska, USA.</title>
        <authorList>
            <person name="Schachtman D."/>
        </authorList>
    </citation>
    <scope>NUCLEOTIDE SEQUENCE [LARGE SCALE GENOMIC DNA]</scope>
    <source>
        <strain evidence="3 4">CC60</strain>
    </source>
</reference>
<dbReference type="GO" id="GO:0016787">
    <property type="term" value="F:hydrolase activity"/>
    <property type="evidence" value="ECO:0007669"/>
    <property type="project" value="UniProtKB-KW"/>
</dbReference>
<gene>
    <name evidence="3" type="ORF">J2T07_002963</name>
</gene>
<evidence type="ECO:0000259" key="2">
    <source>
        <dbReference type="Pfam" id="PF01551"/>
    </source>
</evidence>
<feature type="transmembrane region" description="Helical" evidence="1">
    <location>
        <begin position="27"/>
        <end position="50"/>
    </location>
</feature>
<dbReference type="PANTHER" id="PTHR21666:SF291">
    <property type="entry name" value="STAGE II SPORULATION PROTEIN Q"/>
    <property type="match status" value="1"/>
</dbReference>
<dbReference type="SUPFAM" id="SSF51261">
    <property type="entry name" value="Duplicated hybrid motif"/>
    <property type="match status" value="1"/>
</dbReference>
<evidence type="ECO:0000256" key="1">
    <source>
        <dbReference type="SAM" id="Phobius"/>
    </source>
</evidence>
<dbReference type="Gene3D" id="2.70.70.10">
    <property type="entry name" value="Glucose Permease (Domain IIA)"/>
    <property type="match status" value="1"/>
</dbReference>